<name>A0A059F408_9MICR</name>
<reference evidence="1 2" key="2">
    <citation type="submission" date="2014-03" db="EMBL/GenBank/DDBJ databases">
        <title>The Genome Sequence of Anncaliia algerae insect isolate PRA339.</title>
        <authorList>
            <consortium name="The Broad Institute Genome Sequencing Platform"/>
            <consortium name="The Broad Institute Genome Sequencing Center for Infectious Disease"/>
            <person name="Cuomo C."/>
            <person name="Becnel J."/>
            <person name="Sanscrainte N."/>
            <person name="Walker B."/>
            <person name="Young S.K."/>
            <person name="Zeng Q."/>
            <person name="Gargeya S."/>
            <person name="Fitzgerald M."/>
            <person name="Haas B."/>
            <person name="Abouelleil A."/>
            <person name="Alvarado L."/>
            <person name="Arachchi H.M."/>
            <person name="Berlin A.M."/>
            <person name="Chapman S.B."/>
            <person name="Dewar J."/>
            <person name="Goldberg J."/>
            <person name="Griggs A."/>
            <person name="Gujja S."/>
            <person name="Hansen M."/>
            <person name="Howarth C."/>
            <person name="Imamovic A."/>
            <person name="Larimer J."/>
            <person name="McCowan C."/>
            <person name="Murphy C."/>
            <person name="Neiman D."/>
            <person name="Pearson M."/>
            <person name="Priest M."/>
            <person name="Roberts A."/>
            <person name="Saif S."/>
            <person name="Shea T."/>
            <person name="Sisk P."/>
            <person name="Sykes S."/>
            <person name="Wortman J."/>
            <person name="Nusbaum C."/>
            <person name="Birren B."/>
        </authorList>
    </citation>
    <scope>NUCLEOTIDE SEQUENCE [LARGE SCALE GENOMIC DNA]</scope>
    <source>
        <strain evidence="1 2">PRA339</strain>
    </source>
</reference>
<sequence length="157" mass="18237">MTMFMLLFSIIIAEEIIKISDSIAIKTLLEWSNDLTKGKNSKNLEDLNHKIVGVIKNINDGSVDLPELNGIFSNYDSSSVEDLNYHKKKYETIYLFQDFKNLLEGRIHSIHGTRTPHYLLEEYVYSLLNKNNDRCTEIIENKFLIILDQLINEIIVN</sequence>
<keyword evidence="2" id="KW-1185">Reference proteome</keyword>
<protein>
    <submittedName>
        <fullName evidence="1">Uncharacterized protein</fullName>
    </submittedName>
</protein>
<dbReference type="OrthoDB" id="10322010at2759"/>
<accession>A0A059F408</accession>
<evidence type="ECO:0000313" key="2">
    <source>
        <dbReference type="Proteomes" id="UP000030655"/>
    </source>
</evidence>
<dbReference type="Proteomes" id="UP000030655">
    <property type="component" value="Unassembled WGS sequence"/>
</dbReference>
<evidence type="ECO:0000313" key="1">
    <source>
        <dbReference type="EMBL" id="KCZ81935.1"/>
    </source>
</evidence>
<proteinExistence type="predicted"/>
<dbReference type="EMBL" id="KK365134">
    <property type="protein sequence ID" value="KCZ81935.1"/>
    <property type="molecule type" value="Genomic_DNA"/>
</dbReference>
<dbReference type="VEuPathDB" id="MicrosporidiaDB:H312_00578"/>
<dbReference type="AlphaFoldDB" id="A0A059F408"/>
<gene>
    <name evidence="1" type="ORF">H312_00578</name>
</gene>
<dbReference type="HOGENOM" id="CLU_1677396_0_0_1"/>
<reference evidence="2" key="1">
    <citation type="submission" date="2013-02" db="EMBL/GenBank/DDBJ databases">
        <authorList>
            <consortium name="The Broad Institute Genome Sequencing Platform"/>
            <person name="Cuomo C."/>
            <person name="Becnel J."/>
            <person name="Sanscrainte N."/>
            <person name="Walker B."/>
            <person name="Young S.K."/>
            <person name="Zeng Q."/>
            <person name="Gargeya S."/>
            <person name="Fitzgerald M."/>
            <person name="Haas B."/>
            <person name="Abouelleil A."/>
            <person name="Alvarado L."/>
            <person name="Arachchi H.M."/>
            <person name="Berlin A.M."/>
            <person name="Chapman S.B."/>
            <person name="Dewar J."/>
            <person name="Goldberg J."/>
            <person name="Griggs A."/>
            <person name="Gujja S."/>
            <person name="Hansen M."/>
            <person name="Howarth C."/>
            <person name="Imamovic A."/>
            <person name="Larimer J."/>
            <person name="McCowan C."/>
            <person name="Murphy C."/>
            <person name="Neiman D."/>
            <person name="Pearson M."/>
            <person name="Priest M."/>
            <person name="Roberts A."/>
            <person name="Saif S."/>
            <person name="Shea T."/>
            <person name="Sisk P."/>
            <person name="Sykes S."/>
            <person name="Wortman J."/>
            <person name="Nusbaum C."/>
            <person name="Birren B."/>
        </authorList>
    </citation>
    <scope>NUCLEOTIDE SEQUENCE [LARGE SCALE GENOMIC DNA]</scope>
    <source>
        <strain evidence="2">PRA339</strain>
    </source>
</reference>
<organism evidence="1 2">
    <name type="scientific">Anncaliia algerae PRA339</name>
    <dbReference type="NCBI Taxonomy" id="1288291"/>
    <lineage>
        <taxon>Eukaryota</taxon>
        <taxon>Fungi</taxon>
        <taxon>Fungi incertae sedis</taxon>
        <taxon>Microsporidia</taxon>
        <taxon>Tubulinosematoidea</taxon>
        <taxon>Tubulinosematidae</taxon>
        <taxon>Anncaliia</taxon>
    </lineage>
</organism>